<evidence type="ECO:0000256" key="6">
    <source>
        <dbReference type="ARBA" id="ARBA00022989"/>
    </source>
</evidence>
<dbReference type="InterPro" id="IPR003593">
    <property type="entry name" value="AAA+_ATPase"/>
</dbReference>
<dbReference type="RefSeq" id="WP_208914270.1">
    <property type="nucleotide sequence ID" value="NZ_LT840184.1"/>
</dbReference>
<dbReference type="InterPro" id="IPR017871">
    <property type="entry name" value="ABC_transporter-like_CS"/>
</dbReference>
<evidence type="ECO:0000256" key="4">
    <source>
        <dbReference type="ARBA" id="ARBA00022741"/>
    </source>
</evidence>
<comment type="subcellular location">
    <subcellularLocation>
        <location evidence="1">Cell membrane</location>
        <topology evidence="1">Multi-pass membrane protein</topology>
    </subcellularLocation>
</comment>
<dbReference type="GO" id="GO:0005524">
    <property type="term" value="F:ATP binding"/>
    <property type="evidence" value="ECO:0007669"/>
    <property type="project" value="UniProtKB-KW"/>
</dbReference>
<dbReference type="GO" id="GO:0005886">
    <property type="term" value="C:plasma membrane"/>
    <property type="evidence" value="ECO:0007669"/>
    <property type="project" value="UniProtKB-SubCell"/>
</dbReference>
<evidence type="ECO:0000259" key="9">
    <source>
        <dbReference type="PROSITE" id="PS50893"/>
    </source>
</evidence>
<dbReference type="GO" id="GO:0016887">
    <property type="term" value="F:ATP hydrolysis activity"/>
    <property type="evidence" value="ECO:0007669"/>
    <property type="project" value="InterPro"/>
</dbReference>
<dbReference type="Pfam" id="PF00005">
    <property type="entry name" value="ABC_tran"/>
    <property type="match status" value="1"/>
</dbReference>
<dbReference type="InterPro" id="IPR027417">
    <property type="entry name" value="P-loop_NTPase"/>
</dbReference>
<dbReference type="PANTHER" id="PTHR43394:SF1">
    <property type="entry name" value="ATP-BINDING CASSETTE SUB-FAMILY B MEMBER 10, MITOCHONDRIAL"/>
    <property type="match status" value="1"/>
</dbReference>
<gene>
    <name evidence="11" type="ORF">SAMN05661091_3410</name>
</gene>
<name>A0A1X7HGU9_9BACL</name>
<dbReference type="SMART" id="SM00382">
    <property type="entry name" value="AAA"/>
    <property type="match status" value="1"/>
</dbReference>
<feature type="domain" description="ABC transmembrane type-1" evidence="10">
    <location>
        <begin position="22"/>
        <end position="303"/>
    </location>
</feature>
<feature type="domain" description="ABC transporter" evidence="9">
    <location>
        <begin position="337"/>
        <end position="573"/>
    </location>
</feature>
<keyword evidence="5 11" id="KW-0067">ATP-binding</keyword>
<reference evidence="11 12" key="1">
    <citation type="submission" date="2017-04" db="EMBL/GenBank/DDBJ databases">
        <authorList>
            <person name="Afonso C.L."/>
            <person name="Miller P.J."/>
            <person name="Scott M.A."/>
            <person name="Spackman E."/>
            <person name="Goraichik I."/>
            <person name="Dimitrov K.M."/>
            <person name="Suarez D.L."/>
            <person name="Swayne D.E."/>
        </authorList>
    </citation>
    <scope>NUCLEOTIDE SEQUENCE [LARGE SCALE GENOMIC DNA]</scope>
    <source>
        <strain evidence="11 12">N3/975</strain>
    </source>
</reference>
<dbReference type="Gene3D" id="3.40.50.300">
    <property type="entry name" value="P-loop containing nucleotide triphosphate hydrolases"/>
    <property type="match status" value="1"/>
</dbReference>
<dbReference type="InterPro" id="IPR011527">
    <property type="entry name" value="ABC1_TM_dom"/>
</dbReference>
<dbReference type="InterPro" id="IPR036640">
    <property type="entry name" value="ABC1_TM_sf"/>
</dbReference>
<dbReference type="AlphaFoldDB" id="A0A1X7HGU9"/>
<dbReference type="Gene3D" id="1.20.1560.10">
    <property type="entry name" value="ABC transporter type 1, transmembrane domain"/>
    <property type="match status" value="1"/>
</dbReference>
<keyword evidence="4" id="KW-0547">Nucleotide-binding</keyword>
<feature type="transmembrane region" description="Helical" evidence="8">
    <location>
        <begin position="160"/>
        <end position="179"/>
    </location>
</feature>
<evidence type="ECO:0000256" key="7">
    <source>
        <dbReference type="ARBA" id="ARBA00023136"/>
    </source>
</evidence>
<dbReference type="SUPFAM" id="SSF52540">
    <property type="entry name" value="P-loop containing nucleoside triphosphate hydrolases"/>
    <property type="match status" value="1"/>
</dbReference>
<feature type="transmembrane region" description="Helical" evidence="8">
    <location>
        <begin position="20"/>
        <end position="45"/>
    </location>
</feature>
<evidence type="ECO:0000313" key="11">
    <source>
        <dbReference type="EMBL" id="SMF86493.1"/>
    </source>
</evidence>
<dbReference type="InterPro" id="IPR003439">
    <property type="entry name" value="ABC_transporter-like_ATP-bd"/>
</dbReference>
<dbReference type="PROSITE" id="PS50929">
    <property type="entry name" value="ABC_TM1F"/>
    <property type="match status" value="1"/>
</dbReference>
<dbReference type="FunFam" id="3.40.50.300:FF:000218">
    <property type="entry name" value="Multidrug ABC transporter ATP-binding protein"/>
    <property type="match status" value="1"/>
</dbReference>
<dbReference type="Proteomes" id="UP000192940">
    <property type="component" value="Chromosome I"/>
</dbReference>
<dbReference type="InterPro" id="IPR039421">
    <property type="entry name" value="Type_1_exporter"/>
</dbReference>
<feature type="transmembrane region" description="Helical" evidence="8">
    <location>
        <begin position="57"/>
        <end position="77"/>
    </location>
</feature>
<evidence type="ECO:0000313" key="12">
    <source>
        <dbReference type="Proteomes" id="UP000192940"/>
    </source>
</evidence>
<dbReference type="Pfam" id="PF00664">
    <property type="entry name" value="ABC_membrane"/>
    <property type="match status" value="1"/>
</dbReference>
<keyword evidence="7 8" id="KW-0472">Membrane</keyword>
<evidence type="ECO:0000256" key="5">
    <source>
        <dbReference type="ARBA" id="ARBA00022840"/>
    </source>
</evidence>
<feature type="transmembrane region" description="Helical" evidence="8">
    <location>
        <begin position="244"/>
        <end position="268"/>
    </location>
</feature>
<keyword evidence="6 8" id="KW-1133">Transmembrane helix</keyword>
<evidence type="ECO:0000256" key="3">
    <source>
        <dbReference type="ARBA" id="ARBA00022692"/>
    </source>
</evidence>
<dbReference type="PANTHER" id="PTHR43394">
    <property type="entry name" value="ATP-DEPENDENT PERMEASE MDL1, MITOCHONDRIAL"/>
    <property type="match status" value="1"/>
</dbReference>
<keyword evidence="3 8" id="KW-0812">Transmembrane</keyword>
<keyword evidence="12" id="KW-1185">Reference proteome</keyword>
<protein>
    <submittedName>
        <fullName evidence="11">ATP-binding cassette, subfamily B, MsbA</fullName>
    </submittedName>
</protein>
<dbReference type="CDD" id="cd07346">
    <property type="entry name" value="ABC_6TM_exporters"/>
    <property type="match status" value="1"/>
</dbReference>
<evidence type="ECO:0000259" key="10">
    <source>
        <dbReference type="PROSITE" id="PS50929"/>
    </source>
</evidence>
<dbReference type="STRING" id="1313296.SAMN05661091_3410"/>
<dbReference type="SUPFAM" id="SSF90123">
    <property type="entry name" value="ABC transporter transmembrane region"/>
    <property type="match status" value="1"/>
</dbReference>
<dbReference type="PROSITE" id="PS50893">
    <property type="entry name" value="ABC_TRANSPORTER_2"/>
    <property type="match status" value="1"/>
</dbReference>
<organism evidence="11 12">
    <name type="scientific">Paenibacillus uliginis N3/975</name>
    <dbReference type="NCBI Taxonomy" id="1313296"/>
    <lineage>
        <taxon>Bacteria</taxon>
        <taxon>Bacillati</taxon>
        <taxon>Bacillota</taxon>
        <taxon>Bacilli</taxon>
        <taxon>Bacillales</taxon>
        <taxon>Paenibacillaceae</taxon>
        <taxon>Paenibacillus</taxon>
    </lineage>
</organism>
<dbReference type="GO" id="GO:0015421">
    <property type="term" value="F:ABC-type oligopeptide transporter activity"/>
    <property type="evidence" value="ECO:0007669"/>
    <property type="project" value="TreeGrafter"/>
</dbReference>
<sequence length="583" mass="64489">MTTKSPFTRLLKYMSRYKLIYVGLVITMLIGIVLDLSVAWFLSLITNAAVKLEVENWSNLILLALSILICLGLNTYFDTYLKQKAALKVRNDVRLDTLNHVLRLPQSYYDKNHSGELLTRFTSDNQAVGDASGNIIMGLLRNPLLAISAFIYLLSIHWPLALISMSIGPLMILVGKLFGEAMRKKSNKLQMAIGTTTSFLQDVLGASILVKLFGLEKKISKQYQQYSNEISEIERSQGKIQGTANAVSSGIANITFMIAILVAGYFVAKGELEVGAMLAFIQLMNYLVQPFSILPGLWSSMQQALAGADRIFQIIDAPKEYEKLPNEGGIKTSFNELVVSSVSFSYTNSEDSLALTNVNFRVNAGQTVAIVGTSGGGKSTLLKLLLGLYSPTQGAIEIDGRNKESMELREYRDYFSLVPQDTVLFSGTIRDNILDGNRMADEESMIAAAKKANAYDFIMKLSQGFDTEIGEHGNRLSGGQKQRIAIARAILRDAPILLLDEATAALDNESEKIVQDALAKLMIGRTTLVIAHRLTTIQNSDMILVMENGRLVEQGKHDELLQLCGRYHTLYNAQFKEKDYVLS</sequence>
<comment type="similarity">
    <text evidence="2">Belongs to the ABC transporter superfamily.</text>
</comment>
<evidence type="ECO:0000256" key="2">
    <source>
        <dbReference type="ARBA" id="ARBA00005417"/>
    </source>
</evidence>
<evidence type="ECO:0000256" key="8">
    <source>
        <dbReference type="SAM" id="Phobius"/>
    </source>
</evidence>
<accession>A0A1X7HGU9</accession>
<proteinExistence type="inferred from homology"/>
<dbReference type="PROSITE" id="PS00211">
    <property type="entry name" value="ABC_TRANSPORTER_1"/>
    <property type="match status" value="1"/>
</dbReference>
<dbReference type="EMBL" id="LT840184">
    <property type="protein sequence ID" value="SMF86493.1"/>
    <property type="molecule type" value="Genomic_DNA"/>
</dbReference>
<evidence type="ECO:0000256" key="1">
    <source>
        <dbReference type="ARBA" id="ARBA00004651"/>
    </source>
</evidence>